<feature type="region of interest" description="Disordered" evidence="2">
    <location>
        <begin position="1"/>
        <end position="105"/>
    </location>
</feature>
<dbReference type="eggNOG" id="COG1316">
    <property type="taxonomic scope" value="Bacteria"/>
</dbReference>
<comment type="similarity">
    <text evidence="1">Belongs to the LytR/CpsA/Psr (LCP) family.</text>
</comment>
<dbReference type="Gene3D" id="3.40.630.190">
    <property type="entry name" value="LCP protein"/>
    <property type="match status" value="1"/>
</dbReference>
<feature type="compositionally biased region" description="Polar residues" evidence="2">
    <location>
        <begin position="29"/>
        <end position="45"/>
    </location>
</feature>
<evidence type="ECO:0000256" key="2">
    <source>
        <dbReference type="SAM" id="MobiDB-lite"/>
    </source>
</evidence>
<keyword evidence="3" id="KW-0812">Transmembrane</keyword>
<comment type="caution">
    <text evidence="5">The sequence shown here is derived from an EMBL/GenBank/DDBJ whole genome shotgun (WGS) entry which is preliminary data.</text>
</comment>
<sequence length="454" mass="48665">MAEQSGGTQTPQVPPSFVPSSARRKTKPSGVQSSGDMPPTFSTVRKASAGTKGVRQHQIRDSRSPSTGTAPASIQPDPRRVRRRSAGSTSNAVVSAPSQRRSAAPSEADILHKLRPVQTGHDTGSHHPQRVKHRHRVWHWMLALFTLLIVTAIVTVFTAWNWADSRLDKANWLTPHPNSGGTSWLIVGSDERDKSGLGGTAEDTPGFRTDTILVLTKPIHGPSSLISIPRDSLVKVDGEAMKINAVAQLHSKNALVGEVEDITGKKIDHVAEVKFNGLKSVVDALGGVNLCYDQNVSDQYSGLTWQAGCHIANGDTALAFSRMRYSDQQGDFGRAARQRQVIAAITKKSLTPEILHSPKRVTALADTALRSIEVDSKTNPATLVSMATAFKSATGPGAITGSVYWTDPDYYPDNGIGSCVLLDDARNAELFNELAAGTHRPGVVGSLTEAQNAQ</sequence>
<feature type="compositionally biased region" description="Low complexity" evidence="2">
    <location>
        <begin position="92"/>
        <end position="105"/>
    </location>
</feature>
<evidence type="ECO:0000256" key="3">
    <source>
        <dbReference type="SAM" id="Phobius"/>
    </source>
</evidence>
<protein>
    <submittedName>
        <fullName evidence="5">Cell envelope-related transcriptional attenuator</fullName>
    </submittedName>
</protein>
<proteinExistence type="inferred from homology"/>
<evidence type="ECO:0000313" key="6">
    <source>
        <dbReference type="Proteomes" id="UP000029096"/>
    </source>
</evidence>
<evidence type="ECO:0000256" key="1">
    <source>
        <dbReference type="ARBA" id="ARBA00006068"/>
    </source>
</evidence>
<accession>A0A086ZG06</accession>
<keyword evidence="6" id="KW-1185">Reference proteome</keyword>
<reference evidence="5 6" key="1">
    <citation type="submission" date="2014-03" db="EMBL/GenBank/DDBJ databases">
        <title>Genomics of Bifidobacteria.</title>
        <authorList>
            <person name="Ventura M."/>
            <person name="Milani C."/>
            <person name="Lugli G.A."/>
        </authorList>
    </citation>
    <scope>NUCLEOTIDE SEQUENCE [LARGE SCALE GENOMIC DNA]</scope>
    <source>
        <strain evidence="5 6">DSM 22767</strain>
    </source>
</reference>
<dbReference type="STRING" id="1437606.BBOH_1135"/>
<name>A0A086ZG06_9BIFI</name>
<evidence type="ECO:0000259" key="4">
    <source>
        <dbReference type="Pfam" id="PF03816"/>
    </source>
</evidence>
<gene>
    <name evidence="5" type="ORF">BBOH_1135</name>
</gene>
<dbReference type="InterPro" id="IPR050922">
    <property type="entry name" value="LytR/CpsA/Psr_CW_biosynth"/>
</dbReference>
<dbReference type="PANTHER" id="PTHR33392">
    <property type="entry name" value="POLYISOPRENYL-TEICHOIC ACID--PEPTIDOGLYCAN TEICHOIC ACID TRANSFERASE TAGU"/>
    <property type="match status" value="1"/>
</dbReference>
<feature type="domain" description="Cell envelope-related transcriptional attenuator" evidence="4">
    <location>
        <begin position="208"/>
        <end position="349"/>
    </location>
</feature>
<dbReference type="OrthoDB" id="9782542at2"/>
<feature type="transmembrane region" description="Helical" evidence="3">
    <location>
        <begin position="137"/>
        <end position="160"/>
    </location>
</feature>
<dbReference type="Proteomes" id="UP000029096">
    <property type="component" value="Unassembled WGS sequence"/>
</dbReference>
<keyword evidence="3" id="KW-1133">Transmembrane helix</keyword>
<dbReference type="InterPro" id="IPR004474">
    <property type="entry name" value="LytR_CpsA_psr"/>
</dbReference>
<organism evidence="5 6">
    <name type="scientific">Bifidobacterium bohemicum DSM 22767</name>
    <dbReference type="NCBI Taxonomy" id="1437606"/>
    <lineage>
        <taxon>Bacteria</taxon>
        <taxon>Bacillati</taxon>
        <taxon>Actinomycetota</taxon>
        <taxon>Actinomycetes</taxon>
        <taxon>Bifidobacteriales</taxon>
        <taxon>Bifidobacteriaceae</taxon>
        <taxon>Bifidobacterium</taxon>
    </lineage>
</organism>
<dbReference type="Pfam" id="PF03816">
    <property type="entry name" value="LytR_cpsA_psr"/>
    <property type="match status" value="1"/>
</dbReference>
<keyword evidence="3" id="KW-0472">Membrane</keyword>
<dbReference type="AlphaFoldDB" id="A0A086ZG06"/>
<dbReference type="NCBIfam" id="TIGR00350">
    <property type="entry name" value="lytR_cpsA_psr"/>
    <property type="match status" value="1"/>
</dbReference>
<feature type="compositionally biased region" description="Polar residues" evidence="2">
    <location>
        <begin position="1"/>
        <end position="11"/>
    </location>
</feature>
<dbReference type="PANTHER" id="PTHR33392:SF6">
    <property type="entry name" value="POLYISOPRENYL-TEICHOIC ACID--PEPTIDOGLYCAN TEICHOIC ACID TRANSFERASE TAGU"/>
    <property type="match status" value="1"/>
</dbReference>
<dbReference type="RefSeq" id="WP_033521224.1">
    <property type="nucleotide sequence ID" value="NZ_JDUS01000005.1"/>
</dbReference>
<evidence type="ECO:0000313" key="5">
    <source>
        <dbReference type="EMBL" id="KFI45456.1"/>
    </source>
</evidence>
<dbReference type="EMBL" id="JGYP01000002">
    <property type="protein sequence ID" value="KFI45456.1"/>
    <property type="molecule type" value="Genomic_DNA"/>
</dbReference>